<dbReference type="AlphaFoldDB" id="A0A7G5FGU1"/>
<sequence length="91" mass="10449">MAEIKPTFTDVNRRDILARIVTKNDVPVLSVEELQEDGTKKRLMLLNKYDAKQLSAVCELYLQQIFSAQFNQSHTGLSPEEMAEIFSEDEE</sequence>
<evidence type="ECO:0000313" key="2">
    <source>
        <dbReference type="Proteomes" id="UP000515570"/>
    </source>
</evidence>
<dbReference type="Proteomes" id="UP000515570">
    <property type="component" value="Chromosome"/>
</dbReference>
<accession>A0A7G5FGU1</accession>
<name>A0A7G5FGU1_9CORY</name>
<keyword evidence="2" id="KW-1185">Reference proteome</keyword>
<reference evidence="1 2" key="1">
    <citation type="submission" date="2020-07" db="EMBL/GenBank/DDBJ databases">
        <title>non toxigenic Corynebacterium sp. nov from a clinical source.</title>
        <authorList>
            <person name="Bernier A.-M."/>
            <person name="Bernard K."/>
        </authorList>
    </citation>
    <scope>NUCLEOTIDE SEQUENCE [LARGE SCALE GENOMIC DNA]</scope>
    <source>
        <strain evidence="2">NML 93-0612</strain>
    </source>
</reference>
<dbReference type="EMBL" id="CP059833">
    <property type="protein sequence ID" value="QMV85832.1"/>
    <property type="molecule type" value="Genomic_DNA"/>
</dbReference>
<organism evidence="1 2">
    <name type="scientific">Corynebacterium hindlerae</name>
    <dbReference type="NCBI Taxonomy" id="699041"/>
    <lineage>
        <taxon>Bacteria</taxon>
        <taxon>Bacillati</taxon>
        <taxon>Actinomycetota</taxon>
        <taxon>Actinomycetes</taxon>
        <taxon>Mycobacteriales</taxon>
        <taxon>Corynebacteriaceae</taxon>
        <taxon>Corynebacterium</taxon>
    </lineage>
</organism>
<proteinExistence type="predicted"/>
<evidence type="ECO:0000313" key="1">
    <source>
        <dbReference type="EMBL" id="QMV85832.1"/>
    </source>
</evidence>
<protein>
    <submittedName>
        <fullName evidence="1">Uncharacterized protein</fullName>
    </submittedName>
</protein>
<gene>
    <name evidence="1" type="ORF">HW450_03600</name>
</gene>
<dbReference type="RefSeq" id="WP_182386649.1">
    <property type="nucleotide sequence ID" value="NZ_CP059833.1"/>
</dbReference>